<name>A0ABS6W4Y3_9FLAO</name>
<reference evidence="1 2" key="1">
    <citation type="submission" date="2021-07" db="EMBL/GenBank/DDBJ databases">
        <title>Mesonia aestuariivivens sp. nov., isolated from a tidal flat.</title>
        <authorList>
            <person name="Kim Y.-O."/>
            <person name="Yoon J.-H."/>
        </authorList>
    </citation>
    <scope>NUCLEOTIDE SEQUENCE [LARGE SCALE GENOMIC DNA]</scope>
    <source>
        <strain evidence="1 2">JHPTF-M18</strain>
    </source>
</reference>
<evidence type="ECO:0000313" key="1">
    <source>
        <dbReference type="EMBL" id="MBW2962933.1"/>
    </source>
</evidence>
<proteinExistence type="predicted"/>
<organism evidence="1 2">
    <name type="scientific">Mesonia aestuariivivens</name>
    <dbReference type="NCBI Taxonomy" id="2796128"/>
    <lineage>
        <taxon>Bacteria</taxon>
        <taxon>Pseudomonadati</taxon>
        <taxon>Bacteroidota</taxon>
        <taxon>Flavobacteriia</taxon>
        <taxon>Flavobacteriales</taxon>
        <taxon>Flavobacteriaceae</taxon>
        <taxon>Mesonia</taxon>
    </lineage>
</organism>
<evidence type="ECO:0000313" key="2">
    <source>
        <dbReference type="Proteomes" id="UP000719267"/>
    </source>
</evidence>
<comment type="caution">
    <text evidence="1">The sequence shown here is derived from an EMBL/GenBank/DDBJ whole genome shotgun (WGS) entry which is preliminary data.</text>
</comment>
<gene>
    <name evidence="1" type="ORF">KW502_14175</name>
</gene>
<sequence length="123" mass="13982">MPLQESLIDTLQHYSSNKDISIMQTILKVGGVNVASIKTNAWNAISNSKLELVDYKLIVPLSDLVESKEILKAKSNNLMNFANENLNETNMDKKKIMILYVKDIMGTEKAIKEQIKIVKKMRE</sequence>
<dbReference type="RefSeq" id="WP_219041217.1">
    <property type="nucleotide sequence ID" value="NZ_JAHWDF010000021.1"/>
</dbReference>
<accession>A0ABS6W4Y3</accession>
<protein>
    <submittedName>
        <fullName evidence="1">Uncharacterized protein</fullName>
    </submittedName>
</protein>
<dbReference type="Proteomes" id="UP000719267">
    <property type="component" value="Unassembled WGS sequence"/>
</dbReference>
<keyword evidence="2" id="KW-1185">Reference proteome</keyword>
<dbReference type="EMBL" id="JAHWDF010000021">
    <property type="protein sequence ID" value="MBW2962933.1"/>
    <property type="molecule type" value="Genomic_DNA"/>
</dbReference>